<keyword evidence="2" id="KW-1185">Reference proteome</keyword>
<dbReference type="EMBL" id="JBHSPR010000084">
    <property type="protein sequence ID" value="MFC6022970.1"/>
    <property type="molecule type" value="Genomic_DNA"/>
</dbReference>
<gene>
    <name evidence="1" type="ORF">ACFP2T_43325</name>
</gene>
<protein>
    <submittedName>
        <fullName evidence="1">Uncharacterized protein</fullName>
    </submittedName>
</protein>
<comment type="caution">
    <text evidence="1">The sequence shown here is derived from an EMBL/GenBank/DDBJ whole genome shotgun (WGS) entry which is preliminary data.</text>
</comment>
<sequence>MPIVGRDIRQTVAEIRADYPWLHCQWVDLGANRWMVYNGKASIDPTQPIMVGNWRWWVKIISGDVPLGSAISKDAVLEEYTERGYPTEGAVRPVLEALEKKWGK</sequence>
<dbReference type="RefSeq" id="WP_377432880.1">
    <property type="nucleotide sequence ID" value="NZ_JBHSPR010000084.1"/>
</dbReference>
<organism evidence="1 2">
    <name type="scientific">Plantactinospora solaniradicis</name>
    <dbReference type="NCBI Taxonomy" id="1723736"/>
    <lineage>
        <taxon>Bacteria</taxon>
        <taxon>Bacillati</taxon>
        <taxon>Actinomycetota</taxon>
        <taxon>Actinomycetes</taxon>
        <taxon>Micromonosporales</taxon>
        <taxon>Micromonosporaceae</taxon>
        <taxon>Plantactinospora</taxon>
    </lineage>
</organism>
<name>A0ABW1KND9_9ACTN</name>
<dbReference type="Proteomes" id="UP001596203">
    <property type="component" value="Unassembled WGS sequence"/>
</dbReference>
<evidence type="ECO:0000313" key="1">
    <source>
        <dbReference type="EMBL" id="MFC6022970.1"/>
    </source>
</evidence>
<accession>A0ABW1KND9</accession>
<reference evidence="2" key="1">
    <citation type="journal article" date="2019" name="Int. J. Syst. Evol. Microbiol.">
        <title>The Global Catalogue of Microorganisms (GCM) 10K type strain sequencing project: providing services to taxonomists for standard genome sequencing and annotation.</title>
        <authorList>
            <consortium name="The Broad Institute Genomics Platform"/>
            <consortium name="The Broad Institute Genome Sequencing Center for Infectious Disease"/>
            <person name="Wu L."/>
            <person name="Ma J."/>
        </authorList>
    </citation>
    <scope>NUCLEOTIDE SEQUENCE [LARGE SCALE GENOMIC DNA]</scope>
    <source>
        <strain evidence="2">ZS-35-S2</strain>
    </source>
</reference>
<evidence type="ECO:0000313" key="2">
    <source>
        <dbReference type="Proteomes" id="UP001596203"/>
    </source>
</evidence>
<proteinExistence type="predicted"/>